<evidence type="ECO:0000256" key="1">
    <source>
        <dbReference type="ARBA" id="ARBA00008591"/>
    </source>
</evidence>
<evidence type="ECO:0000313" key="3">
    <source>
        <dbReference type="EMBL" id="GAG28101.1"/>
    </source>
</evidence>
<feature type="non-terminal residue" evidence="3">
    <location>
        <position position="98"/>
    </location>
</feature>
<dbReference type="InterPro" id="IPR002727">
    <property type="entry name" value="DUF47"/>
</dbReference>
<reference evidence="3" key="1">
    <citation type="journal article" date="2014" name="Front. Microbiol.">
        <title>High frequency of phylogenetically diverse reductive dehalogenase-homologous genes in deep subseafloor sedimentary metagenomes.</title>
        <authorList>
            <person name="Kawai M."/>
            <person name="Futagami T."/>
            <person name="Toyoda A."/>
            <person name="Takaki Y."/>
            <person name="Nishi S."/>
            <person name="Hori S."/>
            <person name="Arai W."/>
            <person name="Tsubouchi T."/>
            <person name="Morono Y."/>
            <person name="Uchiyama I."/>
            <person name="Ito T."/>
            <person name="Fujiyama A."/>
            <person name="Inagaki F."/>
            <person name="Takami H."/>
        </authorList>
    </citation>
    <scope>NUCLEOTIDE SEQUENCE</scope>
    <source>
        <strain evidence="3">Expedition CK06-06</strain>
    </source>
</reference>
<comment type="similarity">
    <text evidence="1">Belongs to the UPF0111 family.</text>
</comment>
<dbReference type="AlphaFoldDB" id="X0XT97"/>
<accession>X0XT97</accession>
<dbReference type="InterPro" id="IPR018445">
    <property type="entry name" value="Put_Phosphate_transp_reg"/>
</dbReference>
<dbReference type="Pfam" id="PF01865">
    <property type="entry name" value="PhoU_div"/>
    <property type="match status" value="1"/>
</dbReference>
<dbReference type="PANTHER" id="PTHR36536">
    <property type="entry name" value="UPF0111 PROTEIN HI_1603"/>
    <property type="match status" value="1"/>
</dbReference>
<organism evidence="3">
    <name type="scientific">marine sediment metagenome</name>
    <dbReference type="NCBI Taxonomy" id="412755"/>
    <lineage>
        <taxon>unclassified sequences</taxon>
        <taxon>metagenomes</taxon>
        <taxon>ecological metagenomes</taxon>
    </lineage>
</organism>
<name>X0XT97_9ZZZZ</name>
<dbReference type="Gene3D" id="1.20.58.220">
    <property type="entry name" value="Phosphate transport system protein phou homolog 2, domain 2"/>
    <property type="match status" value="1"/>
</dbReference>
<dbReference type="PANTHER" id="PTHR36536:SF3">
    <property type="entry name" value="UPF0111 PROTEIN HI_1603"/>
    <property type="match status" value="1"/>
</dbReference>
<evidence type="ECO:0000256" key="2">
    <source>
        <dbReference type="SAM" id="Coils"/>
    </source>
</evidence>
<dbReference type="InterPro" id="IPR038078">
    <property type="entry name" value="PhoU-like_sf"/>
</dbReference>
<gene>
    <name evidence="3" type="ORF">S01H1_48529</name>
</gene>
<dbReference type="EMBL" id="BARS01031164">
    <property type="protein sequence ID" value="GAG28101.1"/>
    <property type="molecule type" value="Genomic_DNA"/>
</dbReference>
<protein>
    <submittedName>
        <fullName evidence="3">Uncharacterized protein</fullName>
    </submittedName>
</protein>
<feature type="coiled-coil region" evidence="2">
    <location>
        <begin position="40"/>
        <end position="67"/>
    </location>
</feature>
<comment type="caution">
    <text evidence="3">The sequence shown here is derived from an EMBL/GenBank/DDBJ whole genome shotgun (WGS) entry which is preliminary data.</text>
</comment>
<sequence length="98" mass="11743">MMRIPFLSLLIYSPFDELLEHAEKVKECAWVFQQAIECYASDKREAFEEYRQEVNKLENQADSIKRRIRGHIPVGTRMPVQKFQLFMYLKEQDKVLDS</sequence>
<proteinExistence type="inferred from homology"/>
<keyword evidence="2" id="KW-0175">Coiled coil</keyword>